<evidence type="ECO:0000256" key="1">
    <source>
        <dbReference type="SAM" id="MobiDB-lite"/>
    </source>
</evidence>
<accession>A0A482CER6</accession>
<proteinExistence type="predicted"/>
<sequence>MEESEFPTRRDYLFWRGTDGIQYHPKVFPWDVNQTWKGKGGLALRRVEMEKLMEANGWNDKPYRSSAYTEASYMLTRWEKMDDKDRAVLLNQPPKTLVEKKKFHGNLENSMGSIWSSSICRKNREDLILLCAAGPGPDHVLEKLDYNLQERRGLYEASATKGMVDNTEERKERIFIPGDKKGDKDKIVDVKKKVIKGRLTPRAAKVAHMCYANFKSVSGYMVGALKNNRSWGVALAKQLYPLINDEIQHRWTEQLIRGDVSKEDAIRRTNLLRSSIAVWSTNTWETTPVQDILVEESEEERESEDEGIIHFSAGITSANFRETLRTNGICPICLFFHIRGIQPRDIPEKYTKGPEDVDPLLFKCDSGWLASLARNHNREMHSLNGNITDRTIIQGRDTREALMGHDSTMGWEMPPIHCICRENWSQITKEAEKYSFHSFFCDSSHGGSSTYVAAGTLHQPAIGTLSDIDEDEMVLDQHMDRDLAPADRQVRGRRLYIRVGDLIREDELERPDIAPRGSDQLWIGVGADRGKHHGKIVMTDIGENMTKTLKDPEDKSGVINMNYSRTIYNYIVGGGGLAMASSVCRLSDWRELGIRITLYDDIREKRFSQPTGVDWAIAHKAEVPTRYIPSERGGWNFQACVVSWRYVDRYLQGGGSIPVGDGENWDINSDEVVLIGIASNAPEAGCGREAWIISHLDYPLIFAVDRYTVSTTRANGGIATKEQDFVRTASLVDLHSSAKKIIFVTNTDTQRQIVLGGLRCTVAQVNRFGEPMHGQEPVNYAFDGAIDHMLQKMLTTTQCLREAFDSYASSYFPGGLDWMEVDNLVAVLKVRWHNKPSAFISESDDGSPGDKHLRYIPSGLCRYLGYAAREDGDTIRYGSDDAVTCLDQIFVDRDTARAKPALRVGRWDSGAELGMLSGICVYSAFDRENHEMVRSRIHAGGTDSLQRSGYWRRITESFKRQNGLRDEIASPGSYVMLGDYWTTFVEPSVSGGATLGIISNLICKSAYCTWSWNMNEERTISPSLCGTRTPSSWWRSYLNETFVPFQMGGGANHAVYDYTVDTSRTEWAYEKWQPQDRGEDDYQLESVLSRINLESHGYDGVEYMALPSRGRNSSYGYHLETLATGRLARSCGWRDVYQKLDNNLVKKKWSWGLNIVIRDWANDTIKKICLSVNTASLLESSYFLEGVQLFRGPETQPITGSGKDYLYRPSVTDWKAIQGNLKAGTLTEGPGVPAIGGSEKKVTTVPSSHGHGGIEGGWKEDGGPGGKGVPAEPSLPMKREITGKSLEIGRTGASVRTVHAASTEHGLPTREAVGGLITETSPAGLPKDVVTKEKATRRVMVTGEDEPKPGTSAEAALLNPDHRKKQDLQ</sequence>
<evidence type="ECO:0000313" key="2">
    <source>
        <dbReference type="EMBL" id="QBL75906.1"/>
    </source>
</evidence>
<protein>
    <submittedName>
        <fullName evidence="2">Capsid protein</fullName>
    </submittedName>
</protein>
<feature type="compositionally biased region" description="Basic and acidic residues" evidence="1">
    <location>
        <begin position="1360"/>
        <end position="1369"/>
    </location>
</feature>
<evidence type="ECO:0000313" key="3">
    <source>
        <dbReference type="Proteomes" id="UP001228105"/>
    </source>
</evidence>
<organism evidence="2 3">
    <name type="scientific">Solenopsis midden virus</name>
    <dbReference type="NCBI Taxonomy" id="2547302"/>
    <lineage>
        <taxon>Viruses</taxon>
        <taxon>Riboviria</taxon>
        <taxon>Orthornavirae</taxon>
        <taxon>Duplornaviricota</taxon>
        <taxon>Chrymotiviricetes</taxon>
        <taxon>Ghabrivirales</taxon>
        <taxon>Betatotivirineae</taxon>
        <taxon>Lebotiviridae</taxon>
        <taxon>Lebotivirus</taxon>
        <taxon>Lebotivirus hachi</taxon>
    </lineage>
</organism>
<feature type="region of interest" description="Disordered" evidence="1">
    <location>
        <begin position="1228"/>
        <end position="1279"/>
    </location>
</feature>
<name>A0A482CER6_9VIRU</name>
<feature type="region of interest" description="Disordered" evidence="1">
    <location>
        <begin position="1340"/>
        <end position="1369"/>
    </location>
</feature>
<dbReference type="Proteomes" id="UP001228105">
    <property type="component" value="Segment"/>
</dbReference>
<dbReference type="EMBL" id="MH727531">
    <property type="protein sequence ID" value="QBL75906.1"/>
    <property type="molecule type" value="Genomic_RNA"/>
</dbReference>
<keyword evidence="3" id="KW-1185">Reference proteome</keyword>
<reference evidence="2" key="1">
    <citation type="journal article" date="2019" name="Virus Genes">
        <title>Nine new RNA viruses associated with the fire ant Solenopsis invicta from its native range.</title>
        <authorList>
            <person name="Valles S.M."/>
            <person name="Rivers A.R."/>
        </authorList>
    </citation>
    <scope>NUCLEOTIDE SEQUENCE</scope>
    <source>
        <strain evidence="2">Formosa</strain>
    </source>
</reference>